<reference evidence="2" key="1">
    <citation type="submission" date="2021-05" db="EMBL/GenBank/DDBJ databases">
        <title>Comparative genomics of three Colletotrichum scovillei strains and genetic complementation revealed genes involved fungal growth and virulence on chili pepper.</title>
        <authorList>
            <person name="Hsieh D.-K."/>
            <person name="Chuang S.-C."/>
            <person name="Chen C.-Y."/>
            <person name="Chao Y.-T."/>
            <person name="Lu M.-Y.J."/>
            <person name="Lee M.-H."/>
            <person name="Shih M.-C."/>
        </authorList>
    </citation>
    <scope>NUCLEOTIDE SEQUENCE</scope>
    <source>
        <strain evidence="2">Coll-153</strain>
    </source>
</reference>
<name>A0A9P7R3V1_9PEZI</name>
<feature type="chain" id="PRO_5040137769" evidence="1">
    <location>
        <begin position="20"/>
        <end position="48"/>
    </location>
</feature>
<protein>
    <submittedName>
        <fullName evidence="2">Uncharacterized protein</fullName>
    </submittedName>
</protein>
<keyword evidence="1" id="KW-0732">Signal</keyword>
<organism evidence="2 3">
    <name type="scientific">Colletotrichum scovillei</name>
    <dbReference type="NCBI Taxonomy" id="1209932"/>
    <lineage>
        <taxon>Eukaryota</taxon>
        <taxon>Fungi</taxon>
        <taxon>Dikarya</taxon>
        <taxon>Ascomycota</taxon>
        <taxon>Pezizomycotina</taxon>
        <taxon>Sordariomycetes</taxon>
        <taxon>Hypocreomycetidae</taxon>
        <taxon>Glomerellales</taxon>
        <taxon>Glomerellaceae</taxon>
        <taxon>Colletotrichum</taxon>
        <taxon>Colletotrichum acutatum species complex</taxon>
    </lineage>
</organism>
<feature type="signal peptide" evidence="1">
    <location>
        <begin position="1"/>
        <end position="19"/>
    </location>
</feature>
<dbReference type="AlphaFoldDB" id="A0A9P7R3V1"/>
<comment type="caution">
    <text evidence="2">The sequence shown here is derived from an EMBL/GenBank/DDBJ whole genome shotgun (WGS) entry which is preliminary data.</text>
</comment>
<dbReference type="Proteomes" id="UP000699042">
    <property type="component" value="Unassembled WGS sequence"/>
</dbReference>
<feature type="non-terminal residue" evidence="2">
    <location>
        <position position="48"/>
    </location>
</feature>
<accession>A0A9P7R3V1</accession>
<sequence>MHIWNEVIYLLHFLTRTLGFWHCDPRALLQTSRIQYGLRSVYNSSLLW</sequence>
<gene>
    <name evidence="2" type="ORF">JMJ77_013694</name>
</gene>
<evidence type="ECO:0000313" key="2">
    <source>
        <dbReference type="EMBL" id="KAG7048043.1"/>
    </source>
</evidence>
<proteinExistence type="predicted"/>
<evidence type="ECO:0000256" key="1">
    <source>
        <dbReference type="SAM" id="SignalP"/>
    </source>
</evidence>
<evidence type="ECO:0000313" key="3">
    <source>
        <dbReference type="Proteomes" id="UP000699042"/>
    </source>
</evidence>
<keyword evidence="3" id="KW-1185">Reference proteome</keyword>
<dbReference type="EMBL" id="JAESDN010000006">
    <property type="protein sequence ID" value="KAG7048043.1"/>
    <property type="molecule type" value="Genomic_DNA"/>
</dbReference>